<gene>
    <name evidence="1" type="ORF">CR513_02105</name>
</gene>
<comment type="caution">
    <text evidence="1">The sequence shown here is derived from an EMBL/GenBank/DDBJ whole genome shotgun (WGS) entry which is preliminary data.</text>
</comment>
<protein>
    <submittedName>
        <fullName evidence="1">Uncharacterized protein</fullName>
    </submittedName>
</protein>
<dbReference type="AlphaFoldDB" id="A0A371IDF7"/>
<feature type="non-terminal residue" evidence="1">
    <location>
        <position position="1"/>
    </location>
</feature>
<dbReference type="EMBL" id="QJKJ01000355">
    <property type="protein sequence ID" value="RDY13030.1"/>
    <property type="molecule type" value="Genomic_DNA"/>
</dbReference>
<keyword evidence="2" id="KW-1185">Reference proteome</keyword>
<proteinExistence type="predicted"/>
<evidence type="ECO:0000313" key="1">
    <source>
        <dbReference type="EMBL" id="RDY13030.1"/>
    </source>
</evidence>
<organism evidence="1 2">
    <name type="scientific">Mucuna pruriens</name>
    <name type="common">Velvet bean</name>
    <name type="synonym">Dolichos pruriens</name>
    <dbReference type="NCBI Taxonomy" id="157652"/>
    <lineage>
        <taxon>Eukaryota</taxon>
        <taxon>Viridiplantae</taxon>
        <taxon>Streptophyta</taxon>
        <taxon>Embryophyta</taxon>
        <taxon>Tracheophyta</taxon>
        <taxon>Spermatophyta</taxon>
        <taxon>Magnoliopsida</taxon>
        <taxon>eudicotyledons</taxon>
        <taxon>Gunneridae</taxon>
        <taxon>Pentapetalae</taxon>
        <taxon>rosids</taxon>
        <taxon>fabids</taxon>
        <taxon>Fabales</taxon>
        <taxon>Fabaceae</taxon>
        <taxon>Papilionoideae</taxon>
        <taxon>50 kb inversion clade</taxon>
        <taxon>NPAAA clade</taxon>
        <taxon>indigoferoid/millettioid clade</taxon>
        <taxon>Phaseoleae</taxon>
        <taxon>Mucuna</taxon>
    </lineage>
</organism>
<sequence>MTSRGCSMGSQDSLLDSARNVSLSDRSSLVRHVTCQLRLSTTLIRRSRSATWPTTKPAKKGNFSYKNWRSCAWKHRELPDIQGEVELKDEASNRIFQVNGHQLKHFHEGPKLIVRETPRFHVVFCRVCADSDSVYARYIRIPSLLPVLFLFTVFRSETESIQLHCICLYLAETESDKSLSRLFRPNLCRARVGIFHSRVLFPLMPLPHTYCGSYSQDNSNAPLTPHPKVRVFTSFSSTIRHGK</sequence>
<accession>A0A371IDF7</accession>
<name>A0A371IDF7_MUCPR</name>
<evidence type="ECO:0000313" key="2">
    <source>
        <dbReference type="Proteomes" id="UP000257109"/>
    </source>
</evidence>
<dbReference type="Proteomes" id="UP000257109">
    <property type="component" value="Unassembled WGS sequence"/>
</dbReference>
<reference evidence="1" key="1">
    <citation type="submission" date="2018-05" db="EMBL/GenBank/DDBJ databases">
        <title>Draft genome of Mucuna pruriens seed.</title>
        <authorList>
            <person name="Nnadi N.E."/>
            <person name="Vos R."/>
            <person name="Hasami M.H."/>
            <person name="Devisetty U.K."/>
            <person name="Aguiy J.C."/>
        </authorList>
    </citation>
    <scope>NUCLEOTIDE SEQUENCE [LARGE SCALE GENOMIC DNA]</scope>
    <source>
        <strain evidence="1">JCA_2017</strain>
    </source>
</reference>